<feature type="transmembrane region" description="Helical" evidence="8">
    <location>
        <begin position="320"/>
        <end position="342"/>
    </location>
</feature>
<sequence>MSKIQTYLNTHTNPPVFLISGAILILMVALAIVFPNGFAAAANATQAFIGTYFGWFYILSTTVFLVFVLFIAASRWGDLRLGEDDSTPEFDTWSWISMMFTAGMGIGLVYYGVSEPIMHFKNPPVVDANTAAAAESAMNYTFFHWGLHPWAIYIVLGLSLGYFSFRRGLPLKPASAFYPIIGDGIYGPVGHLIDILAVFGTLFGLATSIGLGASQIAAGLSELFSVSDGLTTQLLVIAAVEAVAITSVMLGVDAGIRRLSVINMWLAIALALFVFAVGPTLYMLSYLATDTGYYLQHLVFTSLNIFSDEKGQNFQKAWTLFYWGWWISWSPFVGMFIARISYGYTIRQFILGTLLVPTGASVVWFVIFGRTALHNVMASGGNPALMNADAAHAIFVLMDQLPVAGIIAAIASVLAIVVVTLFFATSSDSGSLVVDILTNGGDPNPIWQQRLFWAVMEGLVAAVLLIAGTVSGGDPLSALQTAAVTSGLPFCLVLLIMCFTLYKALGEETLPAPARRRDKPVQPTASGK</sequence>
<name>A0ABV7EN06_9GAMM</name>
<comment type="similarity">
    <text evidence="2">Belongs to the BCCT transporter (TC 2.A.15) family.</text>
</comment>
<evidence type="ECO:0000256" key="4">
    <source>
        <dbReference type="ARBA" id="ARBA00022475"/>
    </source>
</evidence>
<evidence type="ECO:0000256" key="3">
    <source>
        <dbReference type="ARBA" id="ARBA00022448"/>
    </source>
</evidence>
<dbReference type="Proteomes" id="UP001595462">
    <property type="component" value="Unassembled WGS sequence"/>
</dbReference>
<keyword evidence="4" id="KW-1003">Cell membrane</keyword>
<accession>A0ABV7EN06</accession>
<gene>
    <name evidence="9" type="ORF">ACFOSU_09460</name>
</gene>
<feature type="transmembrane region" description="Helical" evidence="8">
    <location>
        <begin position="482"/>
        <end position="502"/>
    </location>
</feature>
<feature type="transmembrane region" description="Helical" evidence="8">
    <location>
        <begin position="230"/>
        <end position="252"/>
    </location>
</feature>
<dbReference type="InterPro" id="IPR018093">
    <property type="entry name" value="BCCT_CS"/>
</dbReference>
<dbReference type="PROSITE" id="PS01303">
    <property type="entry name" value="BCCT"/>
    <property type="match status" value="1"/>
</dbReference>
<protein>
    <submittedName>
        <fullName evidence="9">BCCT family transporter</fullName>
    </submittedName>
</protein>
<dbReference type="InterPro" id="IPR000060">
    <property type="entry name" value="BCCT_transptr"/>
</dbReference>
<proteinExistence type="inferred from homology"/>
<evidence type="ECO:0000256" key="6">
    <source>
        <dbReference type="ARBA" id="ARBA00022989"/>
    </source>
</evidence>
<comment type="subcellular location">
    <subcellularLocation>
        <location evidence="1">Cell membrane</location>
        <topology evidence="1">Multi-pass membrane protein</topology>
    </subcellularLocation>
</comment>
<dbReference type="NCBIfam" id="TIGR00842">
    <property type="entry name" value="bcct"/>
    <property type="match status" value="1"/>
</dbReference>
<feature type="transmembrane region" description="Helical" evidence="8">
    <location>
        <begin position="93"/>
        <end position="113"/>
    </location>
</feature>
<reference evidence="10" key="1">
    <citation type="journal article" date="2019" name="Int. J. Syst. Evol. Microbiol.">
        <title>The Global Catalogue of Microorganisms (GCM) 10K type strain sequencing project: providing services to taxonomists for standard genome sequencing and annotation.</title>
        <authorList>
            <consortium name="The Broad Institute Genomics Platform"/>
            <consortium name="The Broad Institute Genome Sequencing Center for Infectious Disease"/>
            <person name="Wu L."/>
            <person name="Ma J."/>
        </authorList>
    </citation>
    <scope>NUCLEOTIDE SEQUENCE [LARGE SCALE GENOMIC DNA]</scope>
    <source>
        <strain evidence="10">KCTC 52640</strain>
    </source>
</reference>
<dbReference type="PANTHER" id="PTHR30047">
    <property type="entry name" value="HIGH-AFFINITY CHOLINE TRANSPORT PROTEIN-RELATED"/>
    <property type="match status" value="1"/>
</dbReference>
<dbReference type="EMBL" id="JBHRSS010000003">
    <property type="protein sequence ID" value="MFC3104120.1"/>
    <property type="molecule type" value="Genomic_DNA"/>
</dbReference>
<keyword evidence="6 8" id="KW-1133">Transmembrane helix</keyword>
<dbReference type="Pfam" id="PF02028">
    <property type="entry name" value="BCCT"/>
    <property type="match status" value="1"/>
</dbReference>
<comment type="caution">
    <text evidence="9">The sequence shown here is derived from an EMBL/GenBank/DDBJ whole genome shotgun (WGS) entry which is preliminary data.</text>
</comment>
<feature type="transmembrane region" description="Helical" evidence="8">
    <location>
        <begin position="349"/>
        <end position="367"/>
    </location>
</feature>
<feature type="transmembrane region" description="Helical" evidence="8">
    <location>
        <begin position="451"/>
        <end position="470"/>
    </location>
</feature>
<feature type="transmembrane region" description="Helical" evidence="8">
    <location>
        <begin position="195"/>
        <end position="218"/>
    </location>
</feature>
<dbReference type="RefSeq" id="WP_380688794.1">
    <property type="nucleotide sequence ID" value="NZ_JBHRSS010000003.1"/>
</dbReference>
<feature type="transmembrane region" description="Helical" evidence="8">
    <location>
        <begin position="403"/>
        <end position="424"/>
    </location>
</feature>
<dbReference type="PANTHER" id="PTHR30047:SF7">
    <property type="entry name" value="HIGH-AFFINITY CHOLINE TRANSPORT PROTEIN"/>
    <property type="match status" value="1"/>
</dbReference>
<keyword evidence="10" id="KW-1185">Reference proteome</keyword>
<evidence type="ECO:0000313" key="10">
    <source>
        <dbReference type="Proteomes" id="UP001595462"/>
    </source>
</evidence>
<keyword evidence="3" id="KW-0813">Transport</keyword>
<feature type="transmembrane region" description="Helical" evidence="8">
    <location>
        <begin position="147"/>
        <end position="165"/>
    </location>
</feature>
<evidence type="ECO:0000256" key="5">
    <source>
        <dbReference type="ARBA" id="ARBA00022692"/>
    </source>
</evidence>
<evidence type="ECO:0000256" key="7">
    <source>
        <dbReference type="ARBA" id="ARBA00023136"/>
    </source>
</evidence>
<keyword evidence="7 8" id="KW-0472">Membrane</keyword>
<feature type="transmembrane region" description="Helical" evidence="8">
    <location>
        <begin position="12"/>
        <end position="34"/>
    </location>
</feature>
<keyword evidence="5 8" id="KW-0812">Transmembrane</keyword>
<organism evidence="9 10">
    <name type="scientific">Salinisphaera aquimarina</name>
    <dbReference type="NCBI Taxonomy" id="2094031"/>
    <lineage>
        <taxon>Bacteria</taxon>
        <taxon>Pseudomonadati</taxon>
        <taxon>Pseudomonadota</taxon>
        <taxon>Gammaproteobacteria</taxon>
        <taxon>Salinisphaerales</taxon>
        <taxon>Salinisphaeraceae</taxon>
        <taxon>Salinisphaera</taxon>
    </lineage>
</organism>
<evidence type="ECO:0000256" key="2">
    <source>
        <dbReference type="ARBA" id="ARBA00005658"/>
    </source>
</evidence>
<feature type="transmembrane region" description="Helical" evidence="8">
    <location>
        <begin position="264"/>
        <end position="288"/>
    </location>
</feature>
<feature type="transmembrane region" description="Helical" evidence="8">
    <location>
        <begin position="54"/>
        <end position="73"/>
    </location>
</feature>
<evidence type="ECO:0000313" key="9">
    <source>
        <dbReference type="EMBL" id="MFC3104120.1"/>
    </source>
</evidence>
<evidence type="ECO:0000256" key="1">
    <source>
        <dbReference type="ARBA" id="ARBA00004651"/>
    </source>
</evidence>
<evidence type="ECO:0000256" key="8">
    <source>
        <dbReference type="SAM" id="Phobius"/>
    </source>
</evidence>